<dbReference type="AlphaFoldDB" id="A0A0E9QCU1"/>
<reference evidence="1" key="1">
    <citation type="submission" date="2014-11" db="EMBL/GenBank/DDBJ databases">
        <authorList>
            <person name="Amaro Gonzalez C."/>
        </authorList>
    </citation>
    <scope>NUCLEOTIDE SEQUENCE</scope>
</reference>
<reference evidence="1" key="2">
    <citation type="journal article" date="2015" name="Fish Shellfish Immunol.">
        <title>Early steps in the European eel (Anguilla anguilla)-Vibrio vulnificus interaction in the gills: Role of the RtxA13 toxin.</title>
        <authorList>
            <person name="Callol A."/>
            <person name="Pajuelo D."/>
            <person name="Ebbesson L."/>
            <person name="Teles M."/>
            <person name="MacKenzie S."/>
            <person name="Amaro C."/>
        </authorList>
    </citation>
    <scope>NUCLEOTIDE SEQUENCE</scope>
</reference>
<accession>A0A0E9QCU1</accession>
<dbReference type="EMBL" id="GBXM01094437">
    <property type="protein sequence ID" value="JAH14140.1"/>
    <property type="molecule type" value="Transcribed_RNA"/>
</dbReference>
<protein>
    <submittedName>
        <fullName evidence="1">Uncharacterized protein</fullName>
    </submittedName>
</protein>
<sequence>MYSSSRLSSVLALLFSDTCKHFIKHPS</sequence>
<proteinExistence type="predicted"/>
<organism evidence="1">
    <name type="scientific">Anguilla anguilla</name>
    <name type="common">European freshwater eel</name>
    <name type="synonym">Muraena anguilla</name>
    <dbReference type="NCBI Taxonomy" id="7936"/>
    <lineage>
        <taxon>Eukaryota</taxon>
        <taxon>Metazoa</taxon>
        <taxon>Chordata</taxon>
        <taxon>Craniata</taxon>
        <taxon>Vertebrata</taxon>
        <taxon>Euteleostomi</taxon>
        <taxon>Actinopterygii</taxon>
        <taxon>Neopterygii</taxon>
        <taxon>Teleostei</taxon>
        <taxon>Anguilliformes</taxon>
        <taxon>Anguillidae</taxon>
        <taxon>Anguilla</taxon>
    </lineage>
</organism>
<name>A0A0E9QCU1_ANGAN</name>
<evidence type="ECO:0000313" key="1">
    <source>
        <dbReference type="EMBL" id="JAH14140.1"/>
    </source>
</evidence>